<sequence length="303" mass="34405">MDSFDFYNINVKANAMQKHRQLQKVANFVRVIEVCVVLVLISRLSLHLPHAMKNSSGYFHNLSVLLVSPRFVFVVGNVIIITLFAKSGQFSARDSTKNTSGLDLYEEITKNSEKNQKVNQVETRIVDKHIISDESVVKDYKRTQSEKISRGVCEKSRRELRRLQTQNFRKSDHSCQKLAKSSCPEVEMSNEEFQRKVEAFIARQQKIQREEEYSVVGAWFEAVDRSCGSLDWRVDRSVVRSYGWSCGVGGVDQLGDWIGAWIGAVVRSCGFGGVDQLGDWIGAWIGALLRDRFQRGGWSSEIG</sequence>
<protein>
    <recommendedName>
        <fullName evidence="4">DUF4408 domain-containing protein</fullName>
    </recommendedName>
</protein>
<dbReference type="AlphaFoldDB" id="A0AAW0KV47"/>
<name>A0AAW0KV47_QUESU</name>
<evidence type="ECO:0000313" key="2">
    <source>
        <dbReference type="EMBL" id="KAK7842263.1"/>
    </source>
</evidence>
<feature type="transmembrane region" description="Helical" evidence="1">
    <location>
        <begin position="58"/>
        <end position="85"/>
    </location>
</feature>
<gene>
    <name evidence="2" type="ORF">CFP56_014095</name>
</gene>
<dbReference type="EMBL" id="PKMF04000223">
    <property type="protein sequence ID" value="KAK7842263.1"/>
    <property type="molecule type" value="Genomic_DNA"/>
</dbReference>
<comment type="caution">
    <text evidence="2">The sequence shown here is derived from an EMBL/GenBank/DDBJ whole genome shotgun (WGS) entry which is preliminary data.</text>
</comment>
<keyword evidence="1" id="KW-0472">Membrane</keyword>
<evidence type="ECO:0000313" key="3">
    <source>
        <dbReference type="Proteomes" id="UP000237347"/>
    </source>
</evidence>
<proteinExistence type="predicted"/>
<dbReference type="Proteomes" id="UP000237347">
    <property type="component" value="Unassembled WGS sequence"/>
</dbReference>
<accession>A0AAW0KV47</accession>
<organism evidence="2 3">
    <name type="scientific">Quercus suber</name>
    <name type="common">Cork oak</name>
    <dbReference type="NCBI Taxonomy" id="58331"/>
    <lineage>
        <taxon>Eukaryota</taxon>
        <taxon>Viridiplantae</taxon>
        <taxon>Streptophyta</taxon>
        <taxon>Embryophyta</taxon>
        <taxon>Tracheophyta</taxon>
        <taxon>Spermatophyta</taxon>
        <taxon>Magnoliopsida</taxon>
        <taxon>eudicotyledons</taxon>
        <taxon>Gunneridae</taxon>
        <taxon>Pentapetalae</taxon>
        <taxon>rosids</taxon>
        <taxon>fabids</taxon>
        <taxon>Fagales</taxon>
        <taxon>Fagaceae</taxon>
        <taxon>Quercus</taxon>
    </lineage>
</organism>
<evidence type="ECO:0000256" key="1">
    <source>
        <dbReference type="SAM" id="Phobius"/>
    </source>
</evidence>
<dbReference type="PANTHER" id="PTHR33640">
    <property type="entry name" value="TRANSMEMBRANE PROTEIN"/>
    <property type="match status" value="1"/>
</dbReference>
<keyword evidence="1" id="KW-1133">Transmembrane helix</keyword>
<keyword evidence="3" id="KW-1185">Reference proteome</keyword>
<feature type="transmembrane region" description="Helical" evidence="1">
    <location>
        <begin position="25"/>
        <end position="46"/>
    </location>
</feature>
<reference evidence="2 3" key="1">
    <citation type="journal article" date="2018" name="Sci. Data">
        <title>The draft genome sequence of cork oak.</title>
        <authorList>
            <person name="Ramos A.M."/>
            <person name="Usie A."/>
            <person name="Barbosa P."/>
            <person name="Barros P.M."/>
            <person name="Capote T."/>
            <person name="Chaves I."/>
            <person name="Simoes F."/>
            <person name="Abreu I."/>
            <person name="Carrasquinho I."/>
            <person name="Faro C."/>
            <person name="Guimaraes J.B."/>
            <person name="Mendonca D."/>
            <person name="Nobrega F."/>
            <person name="Rodrigues L."/>
            <person name="Saibo N.J.M."/>
            <person name="Varela M.C."/>
            <person name="Egas C."/>
            <person name="Matos J."/>
            <person name="Miguel C.M."/>
            <person name="Oliveira M.M."/>
            <person name="Ricardo C.P."/>
            <person name="Goncalves S."/>
        </authorList>
    </citation>
    <scope>NUCLEOTIDE SEQUENCE [LARGE SCALE GENOMIC DNA]</scope>
    <source>
        <strain evidence="3">cv. HL8</strain>
    </source>
</reference>
<evidence type="ECO:0008006" key="4">
    <source>
        <dbReference type="Google" id="ProtNLM"/>
    </source>
</evidence>
<dbReference type="PANTHER" id="PTHR33640:SF8">
    <property type="entry name" value="TRANSMEMBRANE PROTEIN"/>
    <property type="match status" value="1"/>
</dbReference>
<keyword evidence="1" id="KW-0812">Transmembrane</keyword>